<dbReference type="CDD" id="cd02035">
    <property type="entry name" value="ArsA"/>
    <property type="match status" value="1"/>
</dbReference>
<reference evidence="3 4" key="1">
    <citation type="submission" date="2021-08" db="EMBL/GenBank/DDBJ databases">
        <title>Streptomyces sp. PTM05 isolated from lichen.</title>
        <authorList>
            <person name="Somphong A."/>
            <person name="Phongsopitanun W."/>
            <person name="Tanasupawat S."/>
        </authorList>
    </citation>
    <scope>NUCLEOTIDE SEQUENCE [LARGE SCALE GENOMIC DNA]</scope>
    <source>
        <strain evidence="3 4">Ptm05</strain>
    </source>
</reference>
<keyword evidence="4" id="KW-1185">Reference proteome</keyword>
<dbReference type="InterPro" id="IPR025723">
    <property type="entry name" value="ArsA/GET3_ATPase-like"/>
</dbReference>
<dbReference type="SUPFAM" id="SSF52540">
    <property type="entry name" value="P-loop containing nucleoside triphosphate hydrolases"/>
    <property type="match status" value="1"/>
</dbReference>
<proteinExistence type="predicted"/>
<dbReference type="PANTHER" id="PTHR10803:SF26">
    <property type="entry name" value="ANION TRANSPORTER ATPASE-RELATED"/>
    <property type="match status" value="1"/>
</dbReference>
<organism evidence="3 4">
    <name type="scientific">Streptantibioticus parmotrematis</name>
    <dbReference type="NCBI Taxonomy" id="2873249"/>
    <lineage>
        <taxon>Bacteria</taxon>
        <taxon>Bacillati</taxon>
        <taxon>Actinomycetota</taxon>
        <taxon>Actinomycetes</taxon>
        <taxon>Kitasatosporales</taxon>
        <taxon>Streptomycetaceae</taxon>
        <taxon>Streptantibioticus</taxon>
    </lineage>
</organism>
<dbReference type="RefSeq" id="WP_222981201.1">
    <property type="nucleotide sequence ID" value="NZ_JAINVZ010000025.1"/>
</dbReference>
<dbReference type="Proteomes" id="UP001198565">
    <property type="component" value="Unassembled WGS sequence"/>
</dbReference>
<dbReference type="InterPro" id="IPR016300">
    <property type="entry name" value="ATPase_ArsA/GET3"/>
</dbReference>
<dbReference type="Pfam" id="PF02374">
    <property type="entry name" value="ArsA_ATPase"/>
    <property type="match status" value="1"/>
</dbReference>
<dbReference type="PANTHER" id="PTHR10803">
    <property type="entry name" value="ARSENICAL PUMP-DRIVING ATPASE ARSENITE-TRANSLOCATING ATPASE"/>
    <property type="match status" value="1"/>
</dbReference>
<dbReference type="InterPro" id="IPR027417">
    <property type="entry name" value="P-loop_NTPase"/>
</dbReference>
<evidence type="ECO:0000313" key="4">
    <source>
        <dbReference type="Proteomes" id="UP001198565"/>
    </source>
</evidence>
<evidence type="ECO:0000259" key="2">
    <source>
        <dbReference type="Pfam" id="PF02374"/>
    </source>
</evidence>
<feature type="region of interest" description="Disordered" evidence="1">
    <location>
        <begin position="357"/>
        <end position="399"/>
    </location>
</feature>
<feature type="compositionally biased region" description="Acidic residues" evidence="1">
    <location>
        <begin position="325"/>
        <end position="335"/>
    </location>
</feature>
<accession>A0ABS7QZ37</accession>
<feature type="region of interest" description="Disordered" evidence="1">
    <location>
        <begin position="309"/>
        <end position="335"/>
    </location>
</feature>
<dbReference type="Gene3D" id="3.40.50.300">
    <property type="entry name" value="P-loop containing nucleotide triphosphate hydrolases"/>
    <property type="match status" value="1"/>
</dbReference>
<feature type="domain" description="ArsA/GET3 Anion-transporting ATPase-like" evidence="2">
    <location>
        <begin position="19"/>
        <end position="296"/>
    </location>
</feature>
<dbReference type="EMBL" id="JAINVZ010000025">
    <property type="protein sequence ID" value="MBY8888475.1"/>
    <property type="molecule type" value="Genomic_DNA"/>
</dbReference>
<comment type="caution">
    <text evidence="3">The sequence shown here is derived from an EMBL/GenBank/DDBJ whole genome shotgun (WGS) entry which is preliminary data.</text>
</comment>
<sequence length="473" mass="50095">MSWQPPALDVDALLDDPDTRIVVCCGSGGVGKTTTAAALGLRAAERGRAAVVLTIDPARRLAQSMGLTELDNTPRRVPGIDESAGGRLDAMMLDMKRTFDDVVLANADPARARAILENPFYQSLSAGFAGTQEYMAMEKLGQLRARDEWDLIIVDTPPSRSALDFLDAPKRLGSFLDGRFIKLLMAPAKAGGRAGMMFLNAGMSMMTGALNKVVGAHLLKDVQTFVAAMDTMFGGFRKRADATYRLLQAPGTAFLVVAAPERDALREASYFVERLAAERMPLAGLVLNRVHGSEAARLTAERALAAAEALEESAEELSDATGDVADGDTDDAVDDATTDAATDAMDDAVDHVTVVGAEENGADGTDTPDSSDVPDTEDVTVPQQPSADVESASAYDPEPGADLPAELLAAGLLRLHAERMQVVARERRTRERFASVHPDVAVAEVAALPGDVHDLEGLREVGERLADGQPTAA</sequence>
<name>A0ABS7QZ37_9ACTN</name>
<protein>
    <submittedName>
        <fullName evidence="3">ArsA family ATPase</fullName>
    </submittedName>
</protein>
<feature type="compositionally biased region" description="Acidic residues" evidence="1">
    <location>
        <begin position="309"/>
        <end position="318"/>
    </location>
</feature>
<gene>
    <name evidence="3" type="ORF">K7472_27065</name>
</gene>
<evidence type="ECO:0000256" key="1">
    <source>
        <dbReference type="SAM" id="MobiDB-lite"/>
    </source>
</evidence>
<evidence type="ECO:0000313" key="3">
    <source>
        <dbReference type="EMBL" id="MBY8888475.1"/>
    </source>
</evidence>